<dbReference type="GO" id="GO:0047840">
    <property type="term" value="F:dCTP diphosphatase activity"/>
    <property type="evidence" value="ECO:0007669"/>
    <property type="project" value="TreeGrafter"/>
</dbReference>
<dbReference type="InterPro" id="IPR025984">
    <property type="entry name" value="DCTPP"/>
</dbReference>
<organism evidence="2 3">
    <name type="scientific">Pseudoduganella albidiflava</name>
    <dbReference type="NCBI Taxonomy" id="321983"/>
    <lineage>
        <taxon>Bacteria</taxon>
        <taxon>Pseudomonadati</taxon>
        <taxon>Pseudomonadota</taxon>
        <taxon>Betaproteobacteria</taxon>
        <taxon>Burkholderiales</taxon>
        <taxon>Oxalobacteraceae</taxon>
        <taxon>Telluria group</taxon>
        <taxon>Pseudoduganella</taxon>
    </lineage>
</organism>
<comment type="caution">
    <text evidence="2">The sequence shown here is derived from an EMBL/GenBank/DDBJ whole genome shotgun (WGS) entry which is preliminary data.</text>
</comment>
<evidence type="ECO:0008006" key="4">
    <source>
        <dbReference type="Google" id="ProtNLM"/>
    </source>
</evidence>
<reference evidence="2" key="1">
    <citation type="journal article" date="2014" name="Int. J. Syst. Evol. Microbiol.">
        <title>Complete genome sequence of Corynebacterium casei LMG S-19264T (=DSM 44701T), isolated from a smear-ripened cheese.</title>
        <authorList>
            <consortium name="US DOE Joint Genome Institute (JGI-PGF)"/>
            <person name="Walter F."/>
            <person name="Albersmeier A."/>
            <person name="Kalinowski J."/>
            <person name="Ruckert C."/>
        </authorList>
    </citation>
    <scope>NUCLEOTIDE SEQUENCE</scope>
    <source>
        <strain evidence="2">KCTC 12343</strain>
    </source>
</reference>
<proteinExistence type="predicted"/>
<evidence type="ECO:0000313" key="3">
    <source>
        <dbReference type="Proteomes" id="UP000628442"/>
    </source>
</evidence>
<accession>A0AA87Y2X7</accession>
<dbReference type="Proteomes" id="UP000628442">
    <property type="component" value="Unassembled WGS sequence"/>
</dbReference>
<dbReference type="CDD" id="cd11537">
    <property type="entry name" value="NTP-PPase_RS21-C6_like"/>
    <property type="match status" value="1"/>
</dbReference>
<feature type="region of interest" description="Disordered" evidence="1">
    <location>
        <begin position="1"/>
        <end position="26"/>
    </location>
</feature>
<dbReference type="SUPFAM" id="SSF101386">
    <property type="entry name" value="all-alpha NTP pyrophosphatases"/>
    <property type="match status" value="1"/>
</dbReference>
<name>A0AA87Y2X7_9BURK</name>
<evidence type="ECO:0000313" key="2">
    <source>
        <dbReference type="EMBL" id="GGY61507.1"/>
    </source>
</evidence>
<sequence length="148" mass="16391">MSVSDSDAGPGSGSPSGSKDTLTKDTLTKDTLTKDTLTELRDLTRAFAAERDWQQFHTPKNLAMALSVEVAELAEHFQWLHTGAAEELDERKREGIRHEMADVLLYLVQLADATGVDLRAAALEKLRLNGEKYPAAVVRGDARKYDEY</sequence>
<dbReference type="InterPro" id="IPR052555">
    <property type="entry name" value="dCTP_Pyrophosphatase"/>
</dbReference>
<reference evidence="2" key="2">
    <citation type="submission" date="2022-12" db="EMBL/GenBank/DDBJ databases">
        <authorList>
            <person name="Sun Q."/>
            <person name="Kim S."/>
        </authorList>
    </citation>
    <scope>NUCLEOTIDE SEQUENCE</scope>
    <source>
        <strain evidence="2">KCTC 12343</strain>
    </source>
</reference>
<feature type="compositionally biased region" description="Low complexity" evidence="1">
    <location>
        <begin position="1"/>
        <end position="20"/>
    </location>
</feature>
<dbReference type="Gene3D" id="1.10.287.1080">
    <property type="entry name" value="MazG-like"/>
    <property type="match status" value="1"/>
</dbReference>
<dbReference type="AlphaFoldDB" id="A0AA87Y2X7"/>
<protein>
    <recommendedName>
        <fullName evidence="4">Nucleotide pyrophosphohydrolase</fullName>
    </recommendedName>
</protein>
<dbReference type="Pfam" id="PF12643">
    <property type="entry name" value="MazG-like"/>
    <property type="match status" value="1"/>
</dbReference>
<dbReference type="GO" id="GO:0042262">
    <property type="term" value="P:DNA protection"/>
    <property type="evidence" value="ECO:0007669"/>
    <property type="project" value="TreeGrafter"/>
</dbReference>
<dbReference type="PANTHER" id="PTHR46523">
    <property type="entry name" value="DCTP PYROPHOSPHATASE 1"/>
    <property type="match status" value="1"/>
</dbReference>
<evidence type="ECO:0000256" key="1">
    <source>
        <dbReference type="SAM" id="MobiDB-lite"/>
    </source>
</evidence>
<gene>
    <name evidence="2" type="ORF">GCM10007387_50060</name>
</gene>
<dbReference type="EMBL" id="BMWV01000015">
    <property type="protein sequence ID" value="GGY61507.1"/>
    <property type="molecule type" value="Genomic_DNA"/>
</dbReference>
<dbReference type="GO" id="GO:0005829">
    <property type="term" value="C:cytosol"/>
    <property type="evidence" value="ECO:0007669"/>
    <property type="project" value="TreeGrafter"/>
</dbReference>
<dbReference type="PANTHER" id="PTHR46523:SF1">
    <property type="entry name" value="DCTP PYROPHOSPHATASE 1"/>
    <property type="match status" value="1"/>
</dbReference>
<dbReference type="GO" id="GO:0006253">
    <property type="term" value="P:dCTP catabolic process"/>
    <property type="evidence" value="ECO:0007669"/>
    <property type="project" value="TreeGrafter"/>
</dbReference>